<protein>
    <submittedName>
        <fullName evidence="1">Uncharacterized protein</fullName>
    </submittedName>
</protein>
<proteinExistence type="predicted"/>
<gene>
    <name evidence="1" type="ORF">K1X11_000800</name>
</gene>
<evidence type="ECO:0000313" key="1">
    <source>
        <dbReference type="EMBL" id="WRQ87926.1"/>
    </source>
</evidence>
<evidence type="ECO:0000313" key="2">
    <source>
        <dbReference type="Proteomes" id="UP000738431"/>
    </source>
</evidence>
<dbReference type="Proteomes" id="UP000738431">
    <property type="component" value="Chromosome"/>
</dbReference>
<accession>A0ABZ1C8A5</accession>
<reference evidence="1 2" key="2">
    <citation type="submission" date="2023-12" db="EMBL/GenBank/DDBJ databases">
        <title>Description of an unclassified Opitutus bacterium of Verrucomicrobiota.</title>
        <authorList>
            <person name="Zhang D.-F."/>
        </authorList>
    </citation>
    <scope>NUCLEOTIDE SEQUENCE [LARGE SCALE GENOMIC DNA]</scope>
    <source>
        <strain evidence="1 2">WL0086</strain>
    </source>
</reference>
<dbReference type="RefSeq" id="WP_221029036.1">
    <property type="nucleotide sequence ID" value="NZ_CP139781.1"/>
</dbReference>
<dbReference type="EMBL" id="CP139781">
    <property type="protein sequence ID" value="WRQ87926.1"/>
    <property type="molecule type" value="Genomic_DNA"/>
</dbReference>
<sequence length="151" mass="17112">MKERLFNGPAWTKREIILLGLKAMRFWSFTEITIVENQELGLIAAKANDKTSLEIVHKESGMWLILDVWDAPWSDIELAASVIQHYEPTASWYEGVPMIEMLSTAGIPQQTQEATDFDPSADELLRLEEIAEEVRLRRAEKAAAQESLPSP</sequence>
<organism evidence="1 2">
    <name type="scientific">Actomonas aquatica</name>
    <dbReference type="NCBI Taxonomy" id="2866162"/>
    <lineage>
        <taxon>Bacteria</taxon>
        <taxon>Pseudomonadati</taxon>
        <taxon>Verrucomicrobiota</taxon>
        <taxon>Opitutia</taxon>
        <taxon>Opitutales</taxon>
        <taxon>Opitutaceae</taxon>
        <taxon>Actomonas</taxon>
    </lineage>
</organism>
<name>A0ABZ1C8A5_9BACT</name>
<reference evidence="1 2" key="1">
    <citation type="submission" date="2021-08" db="EMBL/GenBank/DDBJ databases">
        <authorList>
            <person name="Zhang D."/>
            <person name="Zhang A."/>
            <person name="Wang L."/>
        </authorList>
    </citation>
    <scope>NUCLEOTIDE SEQUENCE [LARGE SCALE GENOMIC DNA]</scope>
    <source>
        <strain evidence="1 2">WL0086</strain>
    </source>
</reference>
<keyword evidence="2" id="KW-1185">Reference proteome</keyword>